<organism evidence="2 3">
    <name type="scientific">Smittium culicis</name>
    <dbReference type="NCBI Taxonomy" id="133412"/>
    <lineage>
        <taxon>Eukaryota</taxon>
        <taxon>Fungi</taxon>
        <taxon>Fungi incertae sedis</taxon>
        <taxon>Zoopagomycota</taxon>
        <taxon>Kickxellomycotina</taxon>
        <taxon>Harpellomycetes</taxon>
        <taxon>Harpellales</taxon>
        <taxon>Legeriomycetaceae</taxon>
        <taxon>Smittium</taxon>
    </lineage>
</organism>
<dbReference type="AlphaFoldDB" id="A0A1R1Y5G4"/>
<dbReference type="OrthoDB" id="5545378at2759"/>
<dbReference type="CDD" id="cd12148">
    <property type="entry name" value="fungal_TF_MHR"/>
    <property type="match status" value="1"/>
</dbReference>
<comment type="caution">
    <text evidence="2">The sequence shown here is derived from an EMBL/GenBank/DDBJ whole genome shotgun (WGS) entry which is preliminary data.</text>
</comment>
<evidence type="ECO:0000256" key="1">
    <source>
        <dbReference type="SAM" id="Phobius"/>
    </source>
</evidence>
<keyword evidence="1" id="KW-1133">Transmembrane helix</keyword>
<dbReference type="EMBL" id="LSSN01000862">
    <property type="protein sequence ID" value="OMJ22004.1"/>
    <property type="molecule type" value="Genomic_DNA"/>
</dbReference>
<name>A0A1R1Y5G4_9FUNG</name>
<keyword evidence="1" id="KW-0812">Transmembrane</keyword>
<evidence type="ECO:0000313" key="3">
    <source>
        <dbReference type="Proteomes" id="UP000187283"/>
    </source>
</evidence>
<sequence length="367" mass="43365">MEFNRRVWWTYYIFVNGVYNFTIGFPVIHERDINVNYPTDDYYFRYGGEYNNIDRDILKLNIYANKNKNNKNNLPSDNFSLLIAIYRLFSKIIAFSSTRWLSKKKDQNKINANFIKLYSNLKSLKHIIDAKYPTSVFIDHHLYFSILSGFSLAKTAEFTTIGYTVHQLYHTLQIVLHQSEIVRMKHPLIHPERIKTAKLECLKSATELANLFAWKIKNVPKKLWGYNMTAWKIHTLTILSNFYFLSIKNQSKNYDVYEQFIKNYRSSSKLMPIYTLIDACIRNLLRIKNAEFLSYNHLPLHLADQMAAYSISQNDLYPWVVPKYSSFCKFVCCFSANFSSVHTAEYLFLKDYKNLVNLKNLNIKPLP</sequence>
<gene>
    <name evidence="2" type="ORF">AYI70_g3130</name>
</gene>
<keyword evidence="1" id="KW-0472">Membrane</keyword>
<feature type="transmembrane region" description="Helical" evidence="1">
    <location>
        <begin position="7"/>
        <end position="28"/>
    </location>
</feature>
<protein>
    <recommendedName>
        <fullName evidence="4">Transcription factor domain-containing protein</fullName>
    </recommendedName>
</protein>
<accession>A0A1R1Y5G4</accession>
<proteinExistence type="predicted"/>
<evidence type="ECO:0008006" key="4">
    <source>
        <dbReference type="Google" id="ProtNLM"/>
    </source>
</evidence>
<keyword evidence="3" id="KW-1185">Reference proteome</keyword>
<evidence type="ECO:0000313" key="2">
    <source>
        <dbReference type="EMBL" id="OMJ22004.1"/>
    </source>
</evidence>
<reference evidence="2 3" key="1">
    <citation type="submission" date="2017-01" db="EMBL/GenBank/DDBJ databases">
        <authorList>
            <person name="Mah S.A."/>
            <person name="Swanson W.J."/>
            <person name="Moy G.W."/>
            <person name="Vacquier V.D."/>
        </authorList>
    </citation>
    <scope>NUCLEOTIDE SEQUENCE [LARGE SCALE GENOMIC DNA]</scope>
    <source>
        <strain evidence="2 3">GSMNP</strain>
    </source>
</reference>
<dbReference type="Proteomes" id="UP000187283">
    <property type="component" value="Unassembled WGS sequence"/>
</dbReference>